<organism evidence="1">
    <name type="scientific">Anguilla anguilla</name>
    <name type="common">European freshwater eel</name>
    <name type="synonym">Muraena anguilla</name>
    <dbReference type="NCBI Taxonomy" id="7936"/>
    <lineage>
        <taxon>Eukaryota</taxon>
        <taxon>Metazoa</taxon>
        <taxon>Chordata</taxon>
        <taxon>Craniata</taxon>
        <taxon>Vertebrata</taxon>
        <taxon>Euteleostomi</taxon>
        <taxon>Actinopterygii</taxon>
        <taxon>Neopterygii</taxon>
        <taxon>Teleostei</taxon>
        <taxon>Anguilliformes</taxon>
        <taxon>Anguillidae</taxon>
        <taxon>Anguilla</taxon>
    </lineage>
</organism>
<reference evidence="1" key="2">
    <citation type="journal article" date="2015" name="Fish Shellfish Immunol.">
        <title>Early steps in the European eel (Anguilla anguilla)-Vibrio vulnificus interaction in the gills: Role of the RtxA13 toxin.</title>
        <authorList>
            <person name="Callol A."/>
            <person name="Pajuelo D."/>
            <person name="Ebbesson L."/>
            <person name="Teles M."/>
            <person name="MacKenzie S."/>
            <person name="Amaro C."/>
        </authorList>
    </citation>
    <scope>NUCLEOTIDE SEQUENCE</scope>
</reference>
<reference evidence="1" key="1">
    <citation type="submission" date="2014-11" db="EMBL/GenBank/DDBJ databases">
        <authorList>
            <person name="Amaro Gonzalez C."/>
        </authorList>
    </citation>
    <scope>NUCLEOTIDE SEQUENCE</scope>
</reference>
<sequence>MLETRLLVLISVFCQFVQINITAEQMELK</sequence>
<dbReference type="AlphaFoldDB" id="A0A0E9UVU3"/>
<accession>A0A0E9UVU3</accession>
<evidence type="ECO:0000313" key="1">
    <source>
        <dbReference type="EMBL" id="JAH69861.1"/>
    </source>
</evidence>
<dbReference type="EMBL" id="GBXM01038716">
    <property type="protein sequence ID" value="JAH69861.1"/>
    <property type="molecule type" value="Transcribed_RNA"/>
</dbReference>
<protein>
    <submittedName>
        <fullName evidence="1">Uncharacterized protein</fullName>
    </submittedName>
</protein>
<name>A0A0E9UVU3_ANGAN</name>
<proteinExistence type="predicted"/>